<proteinExistence type="predicted"/>
<keyword evidence="1" id="KW-0812">Transmembrane</keyword>
<feature type="transmembrane region" description="Helical" evidence="1">
    <location>
        <begin position="343"/>
        <end position="363"/>
    </location>
</feature>
<keyword evidence="1" id="KW-0472">Membrane</keyword>
<name>A0A8J3LG40_9ACTN</name>
<protein>
    <recommendedName>
        <fullName evidence="4">Integral membrane protein</fullName>
    </recommendedName>
</protein>
<keyword evidence="3" id="KW-1185">Reference proteome</keyword>
<feature type="transmembrane region" description="Helical" evidence="1">
    <location>
        <begin position="165"/>
        <end position="188"/>
    </location>
</feature>
<comment type="caution">
    <text evidence="2">The sequence shown here is derived from an EMBL/GenBank/DDBJ whole genome shotgun (WGS) entry which is preliminary data.</text>
</comment>
<dbReference type="InterPro" id="IPR045931">
    <property type="entry name" value="DUF6350"/>
</dbReference>
<feature type="transmembrane region" description="Helical" evidence="1">
    <location>
        <begin position="242"/>
        <end position="266"/>
    </location>
</feature>
<feature type="transmembrane region" description="Helical" evidence="1">
    <location>
        <begin position="396"/>
        <end position="417"/>
    </location>
</feature>
<sequence>MSAPTPDEVPTETAEPSAVALSSAASTAAAASAGAALSAAAAAGGAPDFEAAAGAARARTPVRRAPLALAASVTTAWAALVSLGPVLVVVFLAQLVSGAHASVDTVFQIALAGWLLAHGVDLRTAIGPLGLAPLALTALAAWRVARAGVHTTRAIGGRRRGSLRVAVIAAAGVAVAYGLFGAAAAVLASMPGLTVPVWPAALTLGVFGFVAALCGATVESGAHVRLARRTPTPVRDGMRTGLVAALLVLGAGAAAAGTSLALSGGAASKVLAAYHAGVAGQVGLTLLCVVYGPNLAIWAASYLIGPGFALGTGTTVSAGYVSLGTVPALPVLAAVPTKPISGWGGLLLVVPLAAGMAAGWLLARRSLRADGSQRATGAQRERVDAPAGQPVGWGSLVTGAALAGPVAGAALALAAWASAGPLGGGRLAEVGPSVWPLAGIAAGLVAVGAVVAAVATKALIGVRRRGV</sequence>
<evidence type="ECO:0000256" key="1">
    <source>
        <dbReference type="SAM" id="Phobius"/>
    </source>
</evidence>
<gene>
    <name evidence="2" type="ORF">Pfl04_11170</name>
</gene>
<dbReference type="Proteomes" id="UP000653674">
    <property type="component" value="Unassembled WGS sequence"/>
</dbReference>
<feature type="transmembrane region" description="Helical" evidence="1">
    <location>
        <begin position="272"/>
        <end position="291"/>
    </location>
</feature>
<accession>A0A8J3LG40</accession>
<dbReference type="Pfam" id="PF19877">
    <property type="entry name" value="DUF6350"/>
    <property type="match status" value="1"/>
</dbReference>
<evidence type="ECO:0008006" key="4">
    <source>
        <dbReference type="Google" id="ProtNLM"/>
    </source>
</evidence>
<feature type="transmembrane region" description="Helical" evidence="1">
    <location>
        <begin position="303"/>
        <end position="323"/>
    </location>
</feature>
<dbReference type="AlphaFoldDB" id="A0A8J3LG40"/>
<reference evidence="2" key="1">
    <citation type="submission" date="2021-01" db="EMBL/GenBank/DDBJ databases">
        <title>Whole genome shotgun sequence of Planosporangium flavigriseum NBRC 105377.</title>
        <authorList>
            <person name="Komaki H."/>
            <person name="Tamura T."/>
        </authorList>
    </citation>
    <scope>NUCLEOTIDE SEQUENCE</scope>
    <source>
        <strain evidence="2">NBRC 105377</strain>
    </source>
</reference>
<evidence type="ECO:0000313" key="2">
    <source>
        <dbReference type="EMBL" id="GIG72713.1"/>
    </source>
</evidence>
<dbReference type="RefSeq" id="WP_168075639.1">
    <property type="nucleotide sequence ID" value="NZ_BAAAQJ010000019.1"/>
</dbReference>
<dbReference type="EMBL" id="BONU01000005">
    <property type="protein sequence ID" value="GIG72713.1"/>
    <property type="molecule type" value="Genomic_DNA"/>
</dbReference>
<feature type="transmembrane region" description="Helical" evidence="1">
    <location>
        <begin position="200"/>
        <end position="222"/>
    </location>
</feature>
<organism evidence="2 3">
    <name type="scientific">Planosporangium flavigriseum</name>
    <dbReference type="NCBI Taxonomy" id="373681"/>
    <lineage>
        <taxon>Bacteria</taxon>
        <taxon>Bacillati</taxon>
        <taxon>Actinomycetota</taxon>
        <taxon>Actinomycetes</taxon>
        <taxon>Micromonosporales</taxon>
        <taxon>Micromonosporaceae</taxon>
        <taxon>Planosporangium</taxon>
    </lineage>
</organism>
<keyword evidence="1" id="KW-1133">Transmembrane helix</keyword>
<evidence type="ECO:0000313" key="3">
    <source>
        <dbReference type="Proteomes" id="UP000653674"/>
    </source>
</evidence>
<feature type="transmembrane region" description="Helical" evidence="1">
    <location>
        <begin position="125"/>
        <end position="145"/>
    </location>
</feature>
<feature type="transmembrane region" description="Helical" evidence="1">
    <location>
        <begin position="67"/>
        <end position="93"/>
    </location>
</feature>
<feature type="transmembrane region" description="Helical" evidence="1">
    <location>
        <begin position="437"/>
        <end position="460"/>
    </location>
</feature>